<dbReference type="AlphaFoldDB" id="A0A839XBJ1"/>
<dbReference type="Pfam" id="PF01636">
    <property type="entry name" value="APH"/>
    <property type="match status" value="1"/>
</dbReference>
<accession>A0A839XBJ1</accession>
<organism evidence="2 3">
    <name type="scientific">Prauserella sediminis</name>
    <dbReference type="NCBI Taxonomy" id="577680"/>
    <lineage>
        <taxon>Bacteria</taxon>
        <taxon>Bacillati</taxon>
        <taxon>Actinomycetota</taxon>
        <taxon>Actinomycetes</taxon>
        <taxon>Pseudonocardiales</taxon>
        <taxon>Pseudonocardiaceae</taxon>
        <taxon>Prauserella</taxon>
        <taxon>Prauserella salsuginis group</taxon>
    </lineage>
</organism>
<sequence>MSARSVPPRLAAVLDTARRFGVRTDEPEILASGSNLLVRLGDVVARTPGATASLRSDPGAALAREVRLAGFLARAGAPVVPPSSDPPPGPHGAGGDAVTFWRYVRHDRSAVPAPAEVAYTLEQVHAAARGYPGDLPSDGPVAEARQLLHLLGDDVPDGLRTDLDRLARAAAEAPGRNQALHGQALHGDAHPGNLLTTPRGLLWTDFEDTWFGPVAWDLAVLRRTSLLDGAAAVAAYPDAPDSDALAPFIALRRLYGVCWRMLLARGSPTGSQERRRAREALAAYLTPPDTSR</sequence>
<dbReference type="InterPro" id="IPR002575">
    <property type="entry name" value="Aminoglycoside_PTrfase"/>
</dbReference>
<comment type="caution">
    <text evidence="2">The sequence shown here is derived from an EMBL/GenBank/DDBJ whole genome shotgun (WGS) entry which is preliminary data.</text>
</comment>
<dbReference type="InterPro" id="IPR011009">
    <property type="entry name" value="Kinase-like_dom_sf"/>
</dbReference>
<feature type="domain" description="Aminoglycoside phosphotransferase" evidence="1">
    <location>
        <begin position="51"/>
        <end position="238"/>
    </location>
</feature>
<name>A0A839XBJ1_9PSEU</name>
<dbReference type="RefSeq" id="WP_183778327.1">
    <property type="nucleotide sequence ID" value="NZ_JACIBS010000001.1"/>
</dbReference>
<evidence type="ECO:0000313" key="3">
    <source>
        <dbReference type="Proteomes" id="UP000564573"/>
    </source>
</evidence>
<dbReference type="SUPFAM" id="SSF56112">
    <property type="entry name" value="Protein kinase-like (PK-like)"/>
    <property type="match status" value="1"/>
</dbReference>
<proteinExistence type="predicted"/>
<evidence type="ECO:0000259" key="1">
    <source>
        <dbReference type="Pfam" id="PF01636"/>
    </source>
</evidence>
<dbReference type="Proteomes" id="UP000564573">
    <property type="component" value="Unassembled WGS sequence"/>
</dbReference>
<keyword evidence="3" id="KW-1185">Reference proteome</keyword>
<dbReference type="EMBL" id="JACIBS010000001">
    <property type="protein sequence ID" value="MBB3661342.1"/>
    <property type="molecule type" value="Genomic_DNA"/>
</dbReference>
<protein>
    <recommendedName>
        <fullName evidence="1">Aminoglycoside phosphotransferase domain-containing protein</fullName>
    </recommendedName>
</protein>
<reference evidence="2 3" key="1">
    <citation type="submission" date="2020-08" db="EMBL/GenBank/DDBJ databases">
        <title>Sequencing the genomes of 1000 actinobacteria strains.</title>
        <authorList>
            <person name="Klenk H.-P."/>
        </authorList>
    </citation>
    <scope>NUCLEOTIDE SEQUENCE [LARGE SCALE GENOMIC DNA]</scope>
    <source>
        <strain evidence="2 3">DSM 45267</strain>
    </source>
</reference>
<evidence type="ECO:0000313" key="2">
    <source>
        <dbReference type="EMBL" id="MBB3661342.1"/>
    </source>
</evidence>
<dbReference type="Gene3D" id="3.90.1200.10">
    <property type="match status" value="1"/>
</dbReference>
<gene>
    <name evidence="2" type="ORF">FB384_000246</name>
</gene>